<reference evidence="2 3" key="1">
    <citation type="journal article" date="2012" name="J. Bacteriol.">
        <title>Complete genome sequences of Methylophaga sp. strain JAM1 and Methylophaga sp. strain JAM7.</title>
        <authorList>
            <person name="Villeneuve C."/>
            <person name="Martineau C."/>
            <person name="Mauffrey F."/>
            <person name="Villemur R."/>
        </authorList>
    </citation>
    <scope>NUCLEOTIDE SEQUENCE [LARGE SCALE GENOMIC DNA]</scope>
    <source>
        <strain evidence="2 3">JAM1</strain>
    </source>
</reference>
<dbReference type="InterPro" id="IPR007627">
    <property type="entry name" value="RNA_pol_sigma70_r2"/>
</dbReference>
<dbReference type="HOGENOM" id="CLU_2991539_0_0_6"/>
<organism evidence="2 3">
    <name type="scientific">Methylophaga nitratireducenticrescens</name>
    <dbReference type="NCBI Taxonomy" id="754476"/>
    <lineage>
        <taxon>Bacteria</taxon>
        <taxon>Pseudomonadati</taxon>
        <taxon>Pseudomonadota</taxon>
        <taxon>Gammaproteobacteria</taxon>
        <taxon>Thiotrichales</taxon>
        <taxon>Piscirickettsiaceae</taxon>
        <taxon>Methylophaga</taxon>
    </lineage>
</organism>
<dbReference type="eggNOG" id="COG1595">
    <property type="taxonomic scope" value="Bacteria"/>
</dbReference>
<evidence type="ECO:0000259" key="1">
    <source>
        <dbReference type="Pfam" id="PF04542"/>
    </source>
</evidence>
<dbReference type="Gene3D" id="1.10.1740.10">
    <property type="match status" value="1"/>
</dbReference>
<protein>
    <submittedName>
        <fullName evidence="2">RNA polymerase</fullName>
    </submittedName>
</protein>
<dbReference type="Pfam" id="PF04542">
    <property type="entry name" value="Sigma70_r2"/>
    <property type="match status" value="1"/>
</dbReference>
<evidence type="ECO:0000313" key="3">
    <source>
        <dbReference type="Proteomes" id="UP000009144"/>
    </source>
</evidence>
<dbReference type="EMBL" id="CP003390">
    <property type="protein sequence ID" value="AFI83058.1"/>
    <property type="molecule type" value="Genomic_DNA"/>
</dbReference>
<accession>I1XF89</accession>
<dbReference type="GO" id="GO:0003700">
    <property type="term" value="F:DNA-binding transcription factor activity"/>
    <property type="evidence" value="ECO:0007669"/>
    <property type="project" value="InterPro"/>
</dbReference>
<dbReference type="InterPro" id="IPR013325">
    <property type="entry name" value="RNA_pol_sigma_r2"/>
</dbReference>
<keyword evidence="3" id="KW-1185">Reference proteome</keyword>
<dbReference type="AlphaFoldDB" id="I1XF89"/>
<dbReference type="GO" id="GO:0006352">
    <property type="term" value="P:DNA-templated transcription initiation"/>
    <property type="evidence" value="ECO:0007669"/>
    <property type="project" value="InterPro"/>
</dbReference>
<dbReference type="RefSeq" id="WP_014705434.1">
    <property type="nucleotide sequence ID" value="NC_017857.3"/>
</dbReference>
<name>I1XF89_METNJ</name>
<dbReference type="SUPFAM" id="SSF88946">
    <property type="entry name" value="Sigma2 domain of RNA polymerase sigma factors"/>
    <property type="match status" value="1"/>
</dbReference>
<dbReference type="STRING" id="754476.Q7A_199"/>
<dbReference type="Proteomes" id="UP000009144">
    <property type="component" value="Chromosome"/>
</dbReference>
<gene>
    <name evidence="2" type="ordered locus">Q7A_199</name>
</gene>
<proteinExistence type="predicted"/>
<sequence>MARQINPQQDVLTLYSDHHNWLQSWLLAKLGNRFDAADLAQDVFVRLLNRQQSIQPK</sequence>
<reference evidence="2 3" key="2">
    <citation type="journal article" date="2013" name="Int. J. Syst. Evol. Microbiol.">
        <title>Methylophaga nitratireducenticrescens sp. nov. and Methylophaga frappieri sp. nov., isolated from the biofilm of the methanol-fed denitrification system treating the seawater at the Montreal Biodome.</title>
        <authorList>
            <person name="Villeneuve C."/>
            <person name="Martineau C."/>
            <person name="Mauffrey F."/>
            <person name="Villemur R."/>
        </authorList>
    </citation>
    <scope>NUCLEOTIDE SEQUENCE [LARGE SCALE GENOMIC DNA]</scope>
    <source>
        <strain evidence="2 3">JAM1</strain>
    </source>
</reference>
<dbReference type="PATRIC" id="fig|754476.3.peg.198"/>
<feature type="domain" description="RNA polymerase sigma-70 region 2" evidence="1">
    <location>
        <begin position="14"/>
        <end position="53"/>
    </location>
</feature>
<evidence type="ECO:0000313" key="2">
    <source>
        <dbReference type="EMBL" id="AFI83058.1"/>
    </source>
</evidence>